<dbReference type="Proteomes" id="UP000198953">
    <property type="component" value="Unassembled WGS sequence"/>
</dbReference>
<comment type="similarity">
    <text evidence="2">Belongs to the DoxX family.</text>
</comment>
<evidence type="ECO:0000256" key="6">
    <source>
        <dbReference type="ARBA" id="ARBA00023136"/>
    </source>
</evidence>
<evidence type="ECO:0000313" key="9">
    <source>
        <dbReference type="EMBL" id="SEM98923.1"/>
    </source>
</evidence>
<name>A0A1H8CUX5_9ACTN</name>
<feature type="compositionally biased region" description="Basic and acidic residues" evidence="7">
    <location>
        <begin position="223"/>
        <end position="232"/>
    </location>
</feature>
<feature type="transmembrane region" description="Helical" evidence="8">
    <location>
        <begin position="5"/>
        <end position="27"/>
    </location>
</feature>
<feature type="transmembrane region" description="Helical" evidence="8">
    <location>
        <begin position="74"/>
        <end position="93"/>
    </location>
</feature>
<evidence type="ECO:0000256" key="1">
    <source>
        <dbReference type="ARBA" id="ARBA00004651"/>
    </source>
</evidence>
<dbReference type="GO" id="GO:0005886">
    <property type="term" value="C:plasma membrane"/>
    <property type="evidence" value="ECO:0007669"/>
    <property type="project" value="UniProtKB-SubCell"/>
</dbReference>
<reference evidence="9 10" key="1">
    <citation type="submission" date="2016-10" db="EMBL/GenBank/DDBJ databases">
        <authorList>
            <person name="de Groot N.N."/>
        </authorList>
    </citation>
    <scope>NUCLEOTIDE SEQUENCE [LARGE SCALE GENOMIC DNA]</scope>
    <source>
        <strain evidence="9 10">DSM 43357</strain>
    </source>
</reference>
<feature type="transmembrane region" description="Helical" evidence="8">
    <location>
        <begin position="105"/>
        <end position="131"/>
    </location>
</feature>
<dbReference type="AlphaFoldDB" id="A0A1H8CUX5"/>
<evidence type="ECO:0000256" key="4">
    <source>
        <dbReference type="ARBA" id="ARBA00022692"/>
    </source>
</evidence>
<feature type="compositionally biased region" description="Gly residues" evidence="7">
    <location>
        <begin position="201"/>
        <end position="218"/>
    </location>
</feature>
<comment type="subcellular location">
    <subcellularLocation>
        <location evidence="1">Cell membrane</location>
        <topology evidence="1">Multi-pass membrane protein</topology>
    </subcellularLocation>
</comment>
<dbReference type="PANTHER" id="PTHR33452:SF1">
    <property type="entry name" value="INNER MEMBRANE PROTEIN YPHA-RELATED"/>
    <property type="match status" value="1"/>
</dbReference>
<proteinExistence type="inferred from homology"/>
<keyword evidence="3" id="KW-1003">Cell membrane</keyword>
<evidence type="ECO:0000313" key="10">
    <source>
        <dbReference type="Proteomes" id="UP000198953"/>
    </source>
</evidence>
<evidence type="ECO:0000256" key="8">
    <source>
        <dbReference type="SAM" id="Phobius"/>
    </source>
</evidence>
<gene>
    <name evidence="9" type="ORF">SAMN05660976_06549</name>
</gene>
<feature type="region of interest" description="Disordered" evidence="7">
    <location>
        <begin position="147"/>
        <end position="248"/>
    </location>
</feature>
<dbReference type="RefSeq" id="WP_218154118.1">
    <property type="nucleotide sequence ID" value="NZ_FOBF01000020.1"/>
</dbReference>
<feature type="compositionally biased region" description="Low complexity" evidence="7">
    <location>
        <begin position="191"/>
        <end position="200"/>
    </location>
</feature>
<dbReference type="InterPro" id="IPR051907">
    <property type="entry name" value="DoxX-like_oxidoreductase"/>
</dbReference>
<evidence type="ECO:0000256" key="2">
    <source>
        <dbReference type="ARBA" id="ARBA00006679"/>
    </source>
</evidence>
<protein>
    <submittedName>
        <fullName evidence="9">Putative oxidoreductase</fullName>
    </submittedName>
</protein>
<evidence type="ECO:0000256" key="7">
    <source>
        <dbReference type="SAM" id="MobiDB-lite"/>
    </source>
</evidence>
<evidence type="ECO:0000256" key="5">
    <source>
        <dbReference type="ARBA" id="ARBA00022989"/>
    </source>
</evidence>
<dbReference type="Pfam" id="PF07681">
    <property type="entry name" value="DoxX"/>
    <property type="match status" value="1"/>
</dbReference>
<dbReference type="STRING" id="46177.SAMN05660976_06549"/>
<keyword evidence="10" id="KW-1185">Reference proteome</keyword>
<feature type="transmembrane region" description="Helical" evidence="8">
    <location>
        <begin position="47"/>
        <end position="67"/>
    </location>
</feature>
<keyword evidence="6 8" id="KW-0472">Membrane</keyword>
<keyword evidence="5 8" id="KW-1133">Transmembrane helix</keyword>
<organism evidence="9 10">
    <name type="scientific">Nonomuraea pusilla</name>
    <dbReference type="NCBI Taxonomy" id="46177"/>
    <lineage>
        <taxon>Bacteria</taxon>
        <taxon>Bacillati</taxon>
        <taxon>Actinomycetota</taxon>
        <taxon>Actinomycetes</taxon>
        <taxon>Streptosporangiales</taxon>
        <taxon>Streptosporangiaceae</taxon>
        <taxon>Nonomuraea</taxon>
    </lineage>
</organism>
<feature type="compositionally biased region" description="Basic and acidic residues" evidence="7">
    <location>
        <begin position="154"/>
        <end position="163"/>
    </location>
</feature>
<dbReference type="PANTHER" id="PTHR33452">
    <property type="entry name" value="OXIDOREDUCTASE CATD-RELATED"/>
    <property type="match status" value="1"/>
</dbReference>
<accession>A0A1H8CUX5</accession>
<sequence length="248" mass="25601">MRRVLFDVASLISRVTIGVIFLVHGWQKWQGGLASTVQGFRQMGVPFPDASAAFATVAESVGGILLILGLLVRLAALVLLIDMIGAIVFVHGGNGVSLSGNGWEFAGALAAGSLLLLAVGGGRIGLDGLFFATHRRRAERRAAEAELAAYAPGRGERGVDTEPTRPMQPPSVPSQPGAPGHPGQPGDSGHPGQPGASGRPGQPGGPGHQGVPGQGVIPGQGRLSDDDMRDIDALISDDPQHPRRPPNR</sequence>
<dbReference type="InterPro" id="IPR032808">
    <property type="entry name" value="DoxX"/>
</dbReference>
<dbReference type="EMBL" id="FOBF01000020">
    <property type="protein sequence ID" value="SEM98923.1"/>
    <property type="molecule type" value="Genomic_DNA"/>
</dbReference>
<keyword evidence="4 8" id="KW-0812">Transmembrane</keyword>
<evidence type="ECO:0000256" key="3">
    <source>
        <dbReference type="ARBA" id="ARBA00022475"/>
    </source>
</evidence>